<dbReference type="Proteomes" id="UP001157418">
    <property type="component" value="Unassembled WGS sequence"/>
</dbReference>
<name>A0AAU9NM07_9ASTR</name>
<keyword evidence="2" id="KW-1185">Reference proteome</keyword>
<gene>
    <name evidence="1" type="ORF">LVIROSA_LOCUS25104</name>
</gene>
<evidence type="ECO:0000313" key="1">
    <source>
        <dbReference type="EMBL" id="CAH1438872.1"/>
    </source>
</evidence>
<accession>A0AAU9NM07</accession>
<reference evidence="1 2" key="1">
    <citation type="submission" date="2022-01" db="EMBL/GenBank/DDBJ databases">
        <authorList>
            <person name="Xiong W."/>
            <person name="Schranz E."/>
        </authorList>
    </citation>
    <scope>NUCLEOTIDE SEQUENCE [LARGE SCALE GENOMIC DNA]</scope>
</reference>
<evidence type="ECO:0000313" key="2">
    <source>
        <dbReference type="Proteomes" id="UP001157418"/>
    </source>
</evidence>
<comment type="caution">
    <text evidence="1">The sequence shown here is derived from an EMBL/GenBank/DDBJ whole genome shotgun (WGS) entry which is preliminary data.</text>
</comment>
<sequence>MKDALVVRAVGCRAHCSRSFVVQTPQQHRHRGRPVHRRIAVVDGNDVRGRLLTLSDVPLLLLLLVRVWVAASAYDRRCYRELPYCCRSAAAVVDGTVVAVTIHHRGWLRPESEQRSVMECCCLSGTKEAAATTEKWWLPTQKPF</sequence>
<dbReference type="AlphaFoldDB" id="A0AAU9NM07"/>
<organism evidence="1 2">
    <name type="scientific">Lactuca virosa</name>
    <dbReference type="NCBI Taxonomy" id="75947"/>
    <lineage>
        <taxon>Eukaryota</taxon>
        <taxon>Viridiplantae</taxon>
        <taxon>Streptophyta</taxon>
        <taxon>Embryophyta</taxon>
        <taxon>Tracheophyta</taxon>
        <taxon>Spermatophyta</taxon>
        <taxon>Magnoliopsida</taxon>
        <taxon>eudicotyledons</taxon>
        <taxon>Gunneridae</taxon>
        <taxon>Pentapetalae</taxon>
        <taxon>asterids</taxon>
        <taxon>campanulids</taxon>
        <taxon>Asterales</taxon>
        <taxon>Asteraceae</taxon>
        <taxon>Cichorioideae</taxon>
        <taxon>Cichorieae</taxon>
        <taxon>Lactucinae</taxon>
        <taxon>Lactuca</taxon>
    </lineage>
</organism>
<dbReference type="EMBL" id="CAKMRJ010004445">
    <property type="protein sequence ID" value="CAH1438872.1"/>
    <property type="molecule type" value="Genomic_DNA"/>
</dbReference>
<proteinExistence type="predicted"/>
<protein>
    <submittedName>
        <fullName evidence="1">Uncharacterized protein</fullName>
    </submittedName>
</protein>